<evidence type="ECO:0000256" key="1">
    <source>
        <dbReference type="ARBA" id="ARBA00004686"/>
    </source>
</evidence>
<dbReference type="FunFam" id="3.90.650.10:FF:000001">
    <property type="entry name" value="Phosphoribosylformylglycinamidine cyclo-ligase"/>
    <property type="match status" value="1"/>
</dbReference>
<dbReference type="GO" id="GO:0046084">
    <property type="term" value="P:adenine biosynthetic process"/>
    <property type="evidence" value="ECO:0007669"/>
    <property type="project" value="TreeGrafter"/>
</dbReference>
<dbReference type="GO" id="GO:0005829">
    <property type="term" value="C:cytosol"/>
    <property type="evidence" value="ECO:0007669"/>
    <property type="project" value="TreeGrafter"/>
</dbReference>
<evidence type="ECO:0000313" key="17">
    <source>
        <dbReference type="EMBL" id="VFK39288.1"/>
    </source>
</evidence>
<gene>
    <name evidence="13" type="primary">purM</name>
    <name evidence="19" type="ORF">BECKSD772D_GA0070982_103627</name>
    <name evidence="18" type="ORF">BECKSD772E_GA0070983_103328</name>
    <name evidence="17" type="ORF">BECKSD772F_GA0070984_103528</name>
</gene>
<comment type="pathway">
    <text evidence="1 13">Purine metabolism; IMP biosynthesis via de novo pathway; 5-amino-1-(5-phospho-D-ribosyl)imidazole from N(2)-formyl-N(1)-(5-phospho-D-ribosyl)glycinamide: step 2/2.</text>
</comment>
<dbReference type="InterPro" id="IPR004733">
    <property type="entry name" value="PurM_cligase"/>
</dbReference>
<keyword evidence="6 13" id="KW-0547">Nucleotide-binding</keyword>
<evidence type="ECO:0000256" key="11">
    <source>
        <dbReference type="ARBA" id="ARBA00033093"/>
    </source>
</evidence>
<evidence type="ECO:0000313" key="19">
    <source>
        <dbReference type="EMBL" id="VFK79125.1"/>
    </source>
</evidence>
<dbReference type="InterPro" id="IPR036676">
    <property type="entry name" value="PurM-like_C_sf"/>
</dbReference>
<dbReference type="GO" id="GO:0004641">
    <property type="term" value="F:phosphoribosylformylglycinamidine cyclo-ligase activity"/>
    <property type="evidence" value="ECO:0007669"/>
    <property type="project" value="UniProtKB-UniRule"/>
</dbReference>
<evidence type="ECO:0000256" key="3">
    <source>
        <dbReference type="ARBA" id="ARBA00013047"/>
    </source>
</evidence>
<dbReference type="HAMAP" id="MF_00741">
    <property type="entry name" value="AIRS"/>
    <property type="match status" value="1"/>
</dbReference>
<evidence type="ECO:0000259" key="15">
    <source>
        <dbReference type="Pfam" id="PF00586"/>
    </source>
</evidence>
<comment type="subcellular location">
    <subcellularLocation>
        <location evidence="13">Cytoplasm</location>
    </subcellularLocation>
</comment>
<dbReference type="Gene3D" id="3.30.1330.10">
    <property type="entry name" value="PurM-like, N-terminal domain"/>
    <property type="match status" value="1"/>
</dbReference>
<feature type="domain" description="PurM-like N-terminal" evidence="15">
    <location>
        <begin position="63"/>
        <end position="167"/>
    </location>
</feature>
<keyword evidence="5 13" id="KW-0436">Ligase</keyword>
<evidence type="ECO:0000256" key="9">
    <source>
        <dbReference type="ARBA" id="ARBA00031908"/>
    </source>
</evidence>
<name>A0A451BLE5_9GAMM</name>
<evidence type="ECO:0000256" key="2">
    <source>
        <dbReference type="ARBA" id="ARBA00010280"/>
    </source>
</evidence>
<evidence type="ECO:0000256" key="13">
    <source>
        <dbReference type="HAMAP-Rule" id="MF_00741"/>
    </source>
</evidence>
<comment type="similarity">
    <text evidence="2 13">Belongs to the AIR synthase family.</text>
</comment>
<keyword evidence="8 13" id="KW-0067">ATP-binding</keyword>
<dbReference type="SUPFAM" id="SSF55326">
    <property type="entry name" value="PurM N-terminal domain-like"/>
    <property type="match status" value="1"/>
</dbReference>
<evidence type="ECO:0000256" key="8">
    <source>
        <dbReference type="ARBA" id="ARBA00022840"/>
    </source>
</evidence>
<dbReference type="UniPathway" id="UPA00074">
    <property type="reaction ID" value="UER00129"/>
</dbReference>
<dbReference type="EMBL" id="CAADHB010000036">
    <property type="protein sequence ID" value="VFK79125.1"/>
    <property type="molecule type" value="Genomic_DNA"/>
</dbReference>
<dbReference type="Gene3D" id="3.90.650.10">
    <property type="entry name" value="PurM-like C-terminal domain"/>
    <property type="match status" value="1"/>
</dbReference>
<evidence type="ECO:0000259" key="16">
    <source>
        <dbReference type="Pfam" id="PF02769"/>
    </source>
</evidence>
<feature type="region of interest" description="Disordered" evidence="14">
    <location>
        <begin position="341"/>
        <end position="367"/>
    </location>
</feature>
<dbReference type="PANTHER" id="PTHR10520:SF12">
    <property type="entry name" value="TRIFUNCTIONAL PURINE BIOSYNTHETIC PROTEIN ADENOSINE-3"/>
    <property type="match status" value="1"/>
</dbReference>
<keyword evidence="13" id="KW-0963">Cytoplasm</keyword>
<reference evidence="19" key="1">
    <citation type="submission" date="2019-02" db="EMBL/GenBank/DDBJ databases">
        <authorList>
            <person name="Gruber-Vodicka R. H."/>
            <person name="Seah K. B. B."/>
        </authorList>
    </citation>
    <scope>NUCLEOTIDE SEQUENCE</scope>
    <source>
        <strain evidence="19">BECK_S127</strain>
        <strain evidence="18">BECK_S1320</strain>
        <strain evidence="17">BECK_S1321</strain>
    </source>
</reference>
<accession>A0A451BLE5</accession>
<feature type="domain" description="PurM-like C-terminal" evidence="16">
    <location>
        <begin position="180"/>
        <end position="336"/>
    </location>
</feature>
<keyword evidence="7 13" id="KW-0658">Purine biosynthesis</keyword>
<dbReference type="EC" id="6.3.3.1" evidence="3 13"/>
<dbReference type="FunFam" id="3.30.1330.10:FF:000001">
    <property type="entry name" value="Phosphoribosylformylglycinamidine cyclo-ligase"/>
    <property type="match status" value="1"/>
</dbReference>
<comment type="catalytic activity">
    <reaction evidence="12 13">
        <text>2-formamido-N(1)-(5-O-phospho-beta-D-ribosyl)acetamidine + ATP = 5-amino-1-(5-phospho-beta-D-ribosyl)imidazole + ADP + phosphate + H(+)</text>
        <dbReference type="Rhea" id="RHEA:23032"/>
        <dbReference type="ChEBI" id="CHEBI:15378"/>
        <dbReference type="ChEBI" id="CHEBI:30616"/>
        <dbReference type="ChEBI" id="CHEBI:43474"/>
        <dbReference type="ChEBI" id="CHEBI:137981"/>
        <dbReference type="ChEBI" id="CHEBI:147287"/>
        <dbReference type="ChEBI" id="CHEBI:456216"/>
        <dbReference type="EC" id="6.3.3.1"/>
    </reaction>
</comment>
<dbReference type="PANTHER" id="PTHR10520">
    <property type="entry name" value="TRIFUNCTIONAL PURINE BIOSYNTHETIC PROTEIN ADENOSINE-3-RELATED"/>
    <property type="match status" value="1"/>
</dbReference>
<dbReference type="Pfam" id="PF02769">
    <property type="entry name" value="AIRS_C"/>
    <property type="match status" value="1"/>
</dbReference>
<dbReference type="InterPro" id="IPR016188">
    <property type="entry name" value="PurM-like_N"/>
</dbReference>
<protein>
    <recommendedName>
        <fullName evidence="4 13">Phosphoribosylformylglycinamidine cyclo-ligase</fullName>
        <ecNumber evidence="3 13">6.3.3.1</ecNumber>
    </recommendedName>
    <alternativeName>
        <fullName evidence="10 13">AIR synthase</fullName>
    </alternativeName>
    <alternativeName>
        <fullName evidence="11 13">AIRS</fullName>
    </alternativeName>
    <alternativeName>
        <fullName evidence="9 13">Phosphoribosyl-aminoimidazole synthetase</fullName>
    </alternativeName>
</protein>
<evidence type="ECO:0000313" key="18">
    <source>
        <dbReference type="EMBL" id="VFK44125.1"/>
    </source>
</evidence>
<dbReference type="NCBIfam" id="TIGR00878">
    <property type="entry name" value="purM"/>
    <property type="match status" value="1"/>
</dbReference>
<sequence length="367" mass="39130">MPSPNPAPLTYRDAGVDIDRGNRLVDHIKTLARRTARPEVLAGVGGFGALFQLPAHRYDAPVLVSGADGVGTKLKLAVRTGIHHTIGIDLVAMCANDILAHGAEPLFFLDYFATGRLDSTVAERVMDGISHGCQEAGAALIGGETAEMPGIYGGGEYDLAGFCVGIVEKAHIIDGRTVVPGDALIGLAASGPHSNGYSLIRRVLERTGARLDEEFHGRTLGETLLTPTRIYVRAILALIREIPVRAIAHITGGGLPENLPRVLPAGTRARIHADAWDRPPIFAWLETAGGIETPEMYRTFNCGIGMVLCVPPAHVAATLRMLQQFQQPAWEIGVVESIPGPDLPRPDLPDTAMSPSPETPSARVLIR</sequence>
<dbReference type="EMBL" id="CAADFR010000035">
    <property type="protein sequence ID" value="VFK39288.1"/>
    <property type="molecule type" value="Genomic_DNA"/>
</dbReference>
<dbReference type="GO" id="GO:0006189">
    <property type="term" value="P:'de novo' IMP biosynthetic process"/>
    <property type="evidence" value="ECO:0007669"/>
    <property type="project" value="UniProtKB-UniRule"/>
</dbReference>
<dbReference type="CDD" id="cd02196">
    <property type="entry name" value="PurM"/>
    <property type="match status" value="1"/>
</dbReference>
<dbReference type="Pfam" id="PF00586">
    <property type="entry name" value="AIRS"/>
    <property type="match status" value="1"/>
</dbReference>
<dbReference type="AlphaFoldDB" id="A0A451BLE5"/>
<evidence type="ECO:0000256" key="12">
    <source>
        <dbReference type="ARBA" id="ARBA00049057"/>
    </source>
</evidence>
<dbReference type="EMBL" id="CAADFU010000033">
    <property type="protein sequence ID" value="VFK44125.1"/>
    <property type="molecule type" value="Genomic_DNA"/>
</dbReference>
<dbReference type="GO" id="GO:0005524">
    <property type="term" value="F:ATP binding"/>
    <property type="evidence" value="ECO:0007669"/>
    <property type="project" value="UniProtKB-KW"/>
</dbReference>
<evidence type="ECO:0000256" key="10">
    <source>
        <dbReference type="ARBA" id="ARBA00032931"/>
    </source>
</evidence>
<proteinExistence type="inferred from homology"/>
<dbReference type="SUPFAM" id="SSF56042">
    <property type="entry name" value="PurM C-terminal domain-like"/>
    <property type="match status" value="1"/>
</dbReference>
<dbReference type="InterPro" id="IPR010918">
    <property type="entry name" value="PurM-like_C_dom"/>
</dbReference>
<evidence type="ECO:0000256" key="7">
    <source>
        <dbReference type="ARBA" id="ARBA00022755"/>
    </source>
</evidence>
<evidence type="ECO:0000256" key="5">
    <source>
        <dbReference type="ARBA" id="ARBA00022598"/>
    </source>
</evidence>
<evidence type="ECO:0000256" key="6">
    <source>
        <dbReference type="ARBA" id="ARBA00022741"/>
    </source>
</evidence>
<evidence type="ECO:0000256" key="4">
    <source>
        <dbReference type="ARBA" id="ARBA00020367"/>
    </source>
</evidence>
<dbReference type="InterPro" id="IPR036921">
    <property type="entry name" value="PurM-like_N_sf"/>
</dbReference>
<organism evidence="19">
    <name type="scientific">Candidatus Kentrum sp. SD</name>
    <dbReference type="NCBI Taxonomy" id="2126332"/>
    <lineage>
        <taxon>Bacteria</taxon>
        <taxon>Pseudomonadati</taxon>
        <taxon>Pseudomonadota</taxon>
        <taxon>Gammaproteobacteria</taxon>
        <taxon>Candidatus Kentrum</taxon>
    </lineage>
</organism>
<evidence type="ECO:0000256" key="14">
    <source>
        <dbReference type="SAM" id="MobiDB-lite"/>
    </source>
</evidence>
<dbReference type="GO" id="GO:0004637">
    <property type="term" value="F:phosphoribosylamine-glycine ligase activity"/>
    <property type="evidence" value="ECO:0007669"/>
    <property type="project" value="TreeGrafter"/>
</dbReference>